<reference evidence="2 3" key="1">
    <citation type="submission" date="2021-03" db="EMBL/GenBank/DDBJ databases">
        <title>Assistant Professor.</title>
        <authorList>
            <person name="Huq M.A."/>
        </authorList>
    </citation>
    <scope>NUCLEOTIDE SEQUENCE [LARGE SCALE GENOMIC DNA]</scope>
    <source>
        <strain evidence="2 3">MAH-29</strain>
    </source>
</reference>
<keyword evidence="1" id="KW-0732">Signal</keyword>
<proteinExistence type="predicted"/>
<evidence type="ECO:0000313" key="3">
    <source>
        <dbReference type="Proteomes" id="UP000677244"/>
    </source>
</evidence>
<accession>A0ABS3YYR9</accession>
<organism evidence="2 3">
    <name type="scientific">Niastella soli</name>
    <dbReference type="NCBI Taxonomy" id="2821487"/>
    <lineage>
        <taxon>Bacteria</taxon>
        <taxon>Pseudomonadati</taxon>
        <taxon>Bacteroidota</taxon>
        <taxon>Chitinophagia</taxon>
        <taxon>Chitinophagales</taxon>
        <taxon>Chitinophagaceae</taxon>
        <taxon>Niastella</taxon>
    </lineage>
</organism>
<gene>
    <name evidence="2" type="ORF">J7I42_22420</name>
</gene>
<keyword evidence="3" id="KW-1185">Reference proteome</keyword>
<feature type="chain" id="PRO_5046543591" evidence="1">
    <location>
        <begin position="21"/>
        <end position="95"/>
    </location>
</feature>
<sequence length="95" mass="10405">MKRIALLLAFVIGGSTLAFSKEVSDNPKLPESPKTEVKQIEKPRSTCFADRLFSTQCCDGEIQYTGIISIEFECETGIVRGVTIVPPGLCDYECA</sequence>
<feature type="signal peptide" evidence="1">
    <location>
        <begin position="1"/>
        <end position="20"/>
    </location>
</feature>
<name>A0ABS3YYR9_9BACT</name>
<evidence type="ECO:0000313" key="2">
    <source>
        <dbReference type="EMBL" id="MBO9203063.1"/>
    </source>
</evidence>
<dbReference type="RefSeq" id="WP_209141118.1">
    <property type="nucleotide sequence ID" value="NZ_JAGHKO010000005.1"/>
</dbReference>
<dbReference type="EMBL" id="JAGHKO010000005">
    <property type="protein sequence ID" value="MBO9203063.1"/>
    <property type="molecule type" value="Genomic_DNA"/>
</dbReference>
<protein>
    <submittedName>
        <fullName evidence="2">Uncharacterized protein</fullName>
    </submittedName>
</protein>
<dbReference type="Proteomes" id="UP000677244">
    <property type="component" value="Unassembled WGS sequence"/>
</dbReference>
<evidence type="ECO:0000256" key="1">
    <source>
        <dbReference type="SAM" id="SignalP"/>
    </source>
</evidence>
<comment type="caution">
    <text evidence="2">The sequence shown here is derived from an EMBL/GenBank/DDBJ whole genome shotgun (WGS) entry which is preliminary data.</text>
</comment>